<name>A0AAF0XY50_DAUCS</name>
<dbReference type="PANTHER" id="PTHR48024">
    <property type="entry name" value="GEO13361P1-RELATED"/>
    <property type="match status" value="1"/>
</dbReference>
<accession>A0AAF0XY50</accession>
<keyword evidence="1 2" id="KW-0694">RNA-binding</keyword>
<dbReference type="InterPro" id="IPR035979">
    <property type="entry name" value="RBD_domain_sf"/>
</dbReference>
<dbReference type="SUPFAM" id="SSF54928">
    <property type="entry name" value="RNA-binding domain, RBD"/>
    <property type="match status" value="2"/>
</dbReference>
<feature type="domain" description="RRM" evidence="4">
    <location>
        <begin position="224"/>
        <end position="323"/>
    </location>
</feature>
<dbReference type="Proteomes" id="UP000077755">
    <property type="component" value="Chromosome 9"/>
</dbReference>
<dbReference type="Pfam" id="PF00076">
    <property type="entry name" value="RRM_1"/>
    <property type="match status" value="2"/>
</dbReference>
<dbReference type="AlphaFoldDB" id="A0AAF0XY50"/>
<feature type="compositionally biased region" description="Basic residues" evidence="3">
    <location>
        <begin position="1"/>
        <end position="11"/>
    </location>
</feature>
<dbReference type="GO" id="GO:0003723">
    <property type="term" value="F:RNA binding"/>
    <property type="evidence" value="ECO:0007669"/>
    <property type="project" value="UniProtKB-UniRule"/>
</dbReference>
<evidence type="ECO:0000256" key="3">
    <source>
        <dbReference type="SAM" id="MobiDB-lite"/>
    </source>
</evidence>
<dbReference type="PANTHER" id="PTHR48024:SF9">
    <property type="entry name" value="UBP1-ASSOCIATED PROTEINS 1A-RELATED"/>
    <property type="match status" value="1"/>
</dbReference>
<feature type="compositionally biased region" description="Basic and acidic residues" evidence="3">
    <location>
        <begin position="114"/>
        <end position="141"/>
    </location>
</feature>
<reference evidence="5" key="1">
    <citation type="journal article" date="2016" name="Nat. Genet.">
        <title>A high-quality carrot genome assembly provides new insights into carotenoid accumulation and asterid genome evolution.</title>
        <authorList>
            <person name="Iorizzo M."/>
            <person name="Ellison S."/>
            <person name="Senalik D."/>
            <person name="Zeng P."/>
            <person name="Satapoomin P."/>
            <person name="Huang J."/>
            <person name="Bowman M."/>
            <person name="Iovene M."/>
            <person name="Sanseverino W."/>
            <person name="Cavagnaro P."/>
            <person name="Yildiz M."/>
            <person name="Macko-Podgorni A."/>
            <person name="Moranska E."/>
            <person name="Grzebelus E."/>
            <person name="Grzebelus D."/>
            <person name="Ashrafi H."/>
            <person name="Zheng Z."/>
            <person name="Cheng S."/>
            <person name="Spooner D."/>
            <person name="Van Deynze A."/>
            <person name="Simon P."/>
        </authorList>
    </citation>
    <scope>NUCLEOTIDE SEQUENCE</scope>
    <source>
        <tissue evidence="5">Leaf</tissue>
    </source>
</reference>
<feature type="region of interest" description="Disordered" evidence="3">
    <location>
        <begin position="1"/>
        <end position="161"/>
    </location>
</feature>
<organism evidence="5 6">
    <name type="scientific">Daucus carota subsp. sativus</name>
    <name type="common">Carrot</name>
    <dbReference type="NCBI Taxonomy" id="79200"/>
    <lineage>
        <taxon>Eukaryota</taxon>
        <taxon>Viridiplantae</taxon>
        <taxon>Streptophyta</taxon>
        <taxon>Embryophyta</taxon>
        <taxon>Tracheophyta</taxon>
        <taxon>Spermatophyta</taxon>
        <taxon>Magnoliopsida</taxon>
        <taxon>eudicotyledons</taxon>
        <taxon>Gunneridae</taxon>
        <taxon>Pentapetalae</taxon>
        <taxon>asterids</taxon>
        <taxon>campanulids</taxon>
        <taxon>Apiales</taxon>
        <taxon>Apiaceae</taxon>
        <taxon>Apioideae</taxon>
        <taxon>Scandiceae</taxon>
        <taxon>Daucinae</taxon>
        <taxon>Daucus</taxon>
        <taxon>Daucus sect. Daucus</taxon>
    </lineage>
</organism>
<evidence type="ECO:0000256" key="2">
    <source>
        <dbReference type="PROSITE-ProRule" id="PRU00176"/>
    </source>
</evidence>
<dbReference type="Gene3D" id="3.30.70.330">
    <property type="match status" value="2"/>
</dbReference>
<feature type="domain" description="RRM" evidence="4">
    <location>
        <begin position="314"/>
        <end position="391"/>
    </location>
</feature>
<evidence type="ECO:0000256" key="1">
    <source>
        <dbReference type="ARBA" id="ARBA00022884"/>
    </source>
</evidence>
<sequence length="539" mass="60106">MKSTRNKKKKHKSDEPISSNPEKLETLKKKHKSDKPQKSHSESDSVHTLEKEEEKKKTKKITHDSDSIQIVEKKKKKNKSDKPQKPRSAKPEILGFEIDADSVPSPRKKKRKSDTHSIESRKKEKKQKLDRLQSTKPKNLDSEIEDVSIQTPKKKKKQKWLESQKPIAVVPEILDSEIDSDSIQSLLEPHTKDQLIEFLLDSAVKTPSILFKIMETANEDISHRRIFVHNIDWDTTRGSMVSVFEKYGALEACDVAYDRVTGKTKGFGFVVFKSRESAKNALKEPKKRIDNRIASCQLASIGPPVVGGVDNSSRKIYVSNVDKDVDSLKLREFFEKFGEIEVGPFGFDMQTGKSKGYALFVYKNLEGVRKVLEEPIKIFDGKQLSCRMANDWNGRKKNSKSDSSVTTVMMPVPHDLSAVLPEQNMAMVGQPAGFNPMLGQLGFNTIAEGLYANPSAALLNQLLSQPGIGVNQFGQMGVGLGGYGEAMTGQVMEGLGCFGETITGQEMGDLGWNQSVLGPFSGRTSSPMLQGWQHAYSDT</sequence>
<protein>
    <recommendedName>
        <fullName evidence="4">RRM domain-containing protein</fullName>
    </recommendedName>
</protein>
<evidence type="ECO:0000313" key="5">
    <source>
        <dbReference type="EMBL" id="WOH15164.1"/>
    </source>
</evidence>
<reference evidence="5" key="2">
    <citation type="submission" date="2022-03" db="EMBL/GenBank/DDBJ databases">
        <title>Draft title - Genomic analysis of global carrot germplasm unveils the trajectory of domestication and the origin of high carotenoid orange carrot.</title>
        <authorList>
            <person name="Iorizzo M."/>
            <person name="Ellison S."/>
            <person name="Senalik D."/>
            <person name="Macko-Podgorni A."/>
            <person name="Grzebelus D."/>
            <person name="Bostan H."/>
            <person name="Rolling W."/>
            <person name="Curaba J."/>
            <person name="Simon P."/>
        </authorList>
    </citation>
    <scope>NUCLEOTIDE SEQUENCE</scope>
    <source>
        <tissue evidence="5">Leaf</tissue>
    </source>
</reference>
<evidence type="ECO:0000313" key="6">
    <source>
        <dbReference type="Proteomes" id="UP000077755"/>
    </source>
</evidence>
<dbReference type="PROSITE" id="PS50102">
    <property type="entry name" value="RRM"/>
    <property type="match status" value="2"/>
</dbReference>
<gene>
    <name evidence="5" type="ORF">DCAR_0934701</name>
</gene>
<keyword evidence="6" id="KW-1185">Reference proteome</keyword>
<dbReference type="InterPro" id="IPR000504">
    <property type="entry name" value="RRM_dom"/>
</dbReference>
<feature type="compositionally biased region" description="Basic and acidic residues" evidence="3">
    <location>
        <begin position="34"/>
        <end position="66"/>
    </location>
</feature>
<dbReference type="InterPro" id="IPR050886">
    <property type="entry name" value="RNA-binding_reg"/>
</dbReference>
<proteinExistence type="predicted"/>
<dbReference type="SMART" id="SM00360">
    <property type="entry name" value="RRM"/>
    <property type="match status" value="2"/>
</dbReference>
<evidence type="ECO:0000259" key="4">
    <source>
        <dbReference type="PROSITE" id="PS50102"/>
    </source>
</evidence>
<dbReference type="InterPro" id="IPR012677">
    <property type="entry name" value="Nucleotide-bd_a/b_plait_sf"/>
</dbReference>
<dbReference type="EMBL" id="CP093351">
    <property type="protein sequence ID" value="WOH15164.1"/>
    <property type="molecule type" value="Genomic_DNA"/>
</dbReference>
<dbReference type="GO" id="GO:0005634">
    <property type="term" value="C:nucleus"/>
    <property type="evidence" value="ECO:0007669"/>
    <property type="project" value="TreeGrafter"/>
</dbReference>